<comment type="caution">
    <text evidence="2">The sequence shown here is derived from an EMBL/GenBank/DDBJ whole genome shotgun (WGS) entry which is preliminary data.</text>
</comment>
<dbReference type="CDD" id="cd00077">
    <property type="entry name" value="HDc"/>
    <property type="match status" value="1"/>
</dbReference>
<sequence length="377" mass="42778">MRLVPIECVQEGTYLAKTIYDNDGRVLLREGVKLTDLFISRIKYINILSIYIHDEYSDNVIEDVIKPELRQKAIKTIKDTFTSFEKYNMNISSRSINPNSKNDFIKERQGYFDSIGKIAEDIMDELLSKKNILVNIVDIKSLDNYTYQHSVNVAVLSLVIGLQLKLNTYDLYNLCMGALMHDVGKVFVPKEIIQKHDKLTNKEFELVKEHSKAGYDYLKGSVDISVQSRIIALQHHERENGQGYPDGRKGSDINKLSKIVAVADVYDALTSDRPQRRALSPNEALEYIMGAGGSLFDYEIVRAFSLVAIPYPEGTLIKLSNGDIAVVQELNLTYPLRPKVKIVKSIDFTSKPHFVDLMSTLDLVIQGVQYDIGEFPK</sequence>
<evidence type="ECO:0000259" key="1">
    <source>
        <dbReference type="PROSITE" id="PS51832"/>
    </source>
</evidence>
<evidence type="ECO:0000313" key="3">
    <source>
        <dbReference type="Proteomes" id="UP001208567"/>
    </source>
</evidence>
<dbReference type="PANTHER" id="PTHR43155">
    <property type="entry name" value="CYCLIC DI-GMP PHOSPHODIESTERASE PA4108-RELATED"/>
    <property type="match status" value="1"/>
</dbReference>
<dbReference type="PANTHER" id="PTHR43155:SF2">
    <property type="entry name" value="CYCLIC DI-GMP PHOSPHODIESTERASE PA4108"/>
    <property type="match status" value="1"/>
</dbReference>
<protein>
    <submittedName>
        <fullName evidence="2">HD family phosphohydrolase</fullName>
    </submittedName>
</protein>
<dbReference type="PROSITE" id="PS51832">
    <property type="entry name" value="HD_GYP"/>
    <property type="match status" value="1"/>
</dbReference>
<dbReference type="Gene3D" id="1.10.3210.10">
    <property type="entry name" value="Hypothetical protein af1432"/>
    <property type="match status" value="1"/>
</dbReference>
<proteinExistence type="predicted"/>
<gene>
    <name evidence="2" type="ORF">bsdE14_07150</name>
</gene>
<dbReference type="SUPFAM" id="SSF109604">
    <property type="entry name" value="HD-domain/PDEase-like"/>
    <property type="match status" value="1"/>
</dbReference>
<keyword evidence="3" id="KW-1185">Reference proteome</keyword>
<dbReference type="InterPro" id="IPR037522">
    <property type="entry name" value="HD_GYP_dom"/>
</dbReference>
<dbReference type="Proteomes" id="UP001208567">
    <property type="component" value="Unassembled WGS sequence"/>
</dbReference>
<dbReference type="EMBL" id="BRXR01000001">
    <property type="protein sequence ID" value="GLC29305.1"/>
    <property type="molecule type" value="Genomic_DNA"/>
</dbReference>
<name>A0ABQ5N2M3_9CLOT</name>
<evidence type="ECO:0000313" key="2">
    <source>
        <dbReference type="EMBL" id="GLC29305.1"/>
    </source>
</evidence>
<dbReference type="SMART" id="SM00471">
    <property type="entry name" value="HDc"/>
    <property type="match status" value="1"/>
</dbReference>
<reference evidence="2 3" key="1">
    <citation type="journal article" date="2024" name="Int. J. Syst. Evol. Microbiol.">
        <title>Clostridium omnivorum sp. nov., isolated from anoxic soil under the treatment of reductive soil disinfestation.</title>
        <authorList>
            <person name="Ueki A."/>
            <person name="Tonouchi A."/>
            <person name="Kaku N."/>
            <person name="Honma S."/>
            <person name="Ueki K."/>
        </authorList>
    </citation>
    <scope>NUCLEOTIDE SEQUENCE [LARGE SCALE GENOMIC DNA]</scope>
    <source>
        <strain evidence="2 3">E14</strain>
    </source>
</reference>
<dbReference type="InterPro" id="IPR003607">
    <property type="entry name" value="HD/PDEase_dom"/>
</dbReference>
<dbReference type="Pfam" id="PF13487">
    <property type="entry name" value="HD_5"/>
    <property type="match status" value="1"/>
</dbReference>
<accession>A0ABQ5N2M3</accession>
<dbReference type="RefSeq" id="WP_264848596.1">
    <property type="nucleotide sequence ID" value="NZ_BRXR01000001.1"/>
</dbReference>
<feature type="domain" description="HD-GYP" evidence="1">
    <location>
        <begin position="124"/>
        <end position="320"/>
    </location>
</feature>
<organism evidence="2 3">
    <name type="scientific">Clostridium omnivorum</name>
    <dbReference type="NCBI Taxonomy" id="1604902"/>
    <lineage>
        <taxon>Bacteria</taxon>
        <taxon>Bacillati</taxon>
        <taxon>Bacillota</taxon>
        <taxon>Clostridia</taxon>
        <taxon>Eubacteriales</taxon>
        <taxon>Clostridiaceae</taxon>
        <taxon>Clostridium</taxon>
    </lineage>
</organism>